<dbReference type="Pfam" id="PF00849">
    <property type="entry name" value="PseudoU_synth_2"/>
    <property type="match status" value="1"/>
</dbReference>
<sequence length="221" mass="23810">MRVLLLLQQQHHAHFLLYKPDGVLSQFVTRAKVKKRHRFLGDLGHAFPAGTMAVGRLDRATEGLLLLTTDGRLSYHVTTAGRVEKEYWAELDGVISDGALAALERGVDVGVRGAGGRARSAPYAARAVAATRLAAPPPLPPRRRRVPAHRPHSWVALTVLDGKYHQVRKMTAAVGFPTLRLVRARIGHLRVGAMRPGDVAPLDAAALGALAPPPAGPDGRR</sequence>
<name>F0XXX3_AURAN</name>
<dbReference type="GO" id="GO:0001522">
    <property type="term" value="P:pseudouridine synthesis"/>
    <property type="evidence" value="ECO:0007669"/>
    <property type="project" value="InterPro"/>
</dbReference>
<dbReference type="InterPro" id="IPR020094">
    <property type="entry name" value="TruA/RsuA/RluB/E/F_N"/>
</dbReference>
<dbReference type="OrthoDB" id="440619at2759"/>
<keyword evidence="5" id="KW-1185">Reference proteome</keyword>
<organism evidence="5">
    <name type="scientific">Aureococcus anophagefferens</name>
    <name type="common">Harmful bloom alga</name>
    <dbReference type="NCBI Taxonomy" id="44056"/>
    <lineage>
        <taxon>Eukaryota</taxon>
        <taxon>Sar</taxon>
        <taxon>Stramenopiles</taxon>
        <taxon>Ochrophyta</taxon>
        <taxon>Pelagophyceae</taxon>
        <taxon>Pelagomonadales</taxon>
        <taxon>Pelagomonadaceae</taxon>
        <taxon>Aureococcus</taxon>
    </lineage>
</organism>
<dbReference type="PROSITE" id="PS01149">
    <property type="entry name" value="PSI_RSU"/>
    <property type="match status" value="1"/>
</dbReference>
<dbReference type="Gene3D" id="3.30.70.580">
    <property type="entry name" value="Pseudouridine synthase I, catalytic domain, N-terminal subdomain"/>
    <property type="match status" value="1"/>
</dbReference>
<dbReference type="InterPro" id="IPR050343">
    <property type="entry name" value="RsuA_PseudoU_synthase"/>
</dbReference>
<dbReference type="KEGG" id="aaf:AURANDRAFT_61319"/>
<dbReference type="GO" id="GO:0003723">
    <property type="term" value="F:RNA binding"/>
    <property type="evidence" value="ECO:0007669"/>
    <property type="project" value="InterPro"/>
</dbReference>
<evidence type="ECO:0000259" key="3">
    <source>
        <dbReference type="Pfam" id="PF00849"/>
    </source>
</evidence>
<dbReference type="GeneID" id="20223418"/>
<dbReference type="Proteomes" id="UP000002729">
    <property type="component" value="Unassembled WGS sequence"/>
</dbReference>
<accession>F0XXX3</accession>
<dbReference type="GO" id="GO:0009982">
    <property type="term" value="F:pseudouridine synthase activity"/>
    <property type="evidence" value="ECO:0007669"/>
    <property type="project" value="InterPro"/>
</dbReference>
<dbReference type="InterPro" id="IPR042092">
    <property type="entry name" value="PsdUridine_s_RsuA/RluB/E/F_cat"/>
</dbReference>
<dbReference type="InParanoid" id="F0XXX3"/>
<dbReference type="Gene3D" id="3.30.70.1560">
    <property type="entry name" value="Alpha-L RNA-binding motif"/>
    <property type="match status" value="1"/>
</dbReference>
<dbReference type="PANTHER" id="PTHR47683:SF2">
    <property type="entry name" value="RNA-BINDING S4 DOMAIN-CONTAINING PROTEIN"/>
    <property type="match status" value="1"/>
</dbReference>
<dbReference type="OMA" id="KTMAIGR"/>
<gene>
    <name evidence="4" type="ORF">AURANDRAFT_61319</name>
</gene>
<dbReference type="GO" id="GO:0006364">
    <property type="term" value="P:rRNA processing"/>
    <property type="evidence" value="ECO:0007669"/>
    <property type="project" value="UniProtKB-ARBA"/>
</dbReference>
<evidence type="ECO:0000256" key="2">
    <source>
        <dbReference type="ARBA" id="ARBA00023235"/>
    </source>
</evidence>
<protein>
    <recommendedName>
        <fullName evidence="3">Pseudouridine synthase RsuA/RluA-like domain-containing protein</fullName>
    </recommendedName>
</protein>
<proteinExistence type="inferred from homology"/>
<keyword evidence="2" id="KW-0413">Isomerase</keyword>
<evidence type="ECO:0000313" key="4">
    <source>
        <dbReference type="EMBL" id="EGB12273.1"/>
    </source>
</evidence>
<dbReference type="PANTHER" id="PTHR47683">
    <property type="entry name" value="PSEUDOURIDINE SYNTHASE FAMILY PROTEIN-RELATED"/>
    <property type="match status" value="1"/>
</dbReference>
<dbReference type="RefSeq" id="XP_009033339.1">
    <property type="nucleotide sequence ID" value="XM_009035091.1"/>
</dbReference>
<comment type="similarity">
    <text evidence="1">Belongs to the pseudouridine synthase RsuA family.</text>
</comment>
<dbReference type="InterPro" id="IPR018496">
    <property type="entry name" value="PsdUridine_synth_RsuA/RluB_CS"/>
</dbReference>
<evidence type="ECO:0000313" key="5">
    <source>
        <dbReference type="Proteomes" id="UP000002729"/>
    </source>
</evidence>
<evidence type="ECO:0000256" key="1">
    <source>
        <dbReference type="ARBA" id="ARBA00008348"/>
    </source>
</evidence>
<reference evidence="4 5" key="1">
    <citation type="journal article" date="2011" name="Proc. Natl. Acad. Sci. U.S.A.">
        <title>Niche of harmful alga Aureococcus anophagefferens revealed through ecogenomics.</title>
        <authorList>
            <person name="Gobler C.J."/>
            <person name="Berry D.L."/>
            <person name="Dyhrman S.T."/>
            <person name="Wilhelm S.W."/>
            <person name="Salamov A."/>
            <person name="Lobanov A.V."/>
            <person name="Zhang Y."/>
            <person name="Collier J.L."/>
            <person name="Wurch L.L."/>
            <person name="Kustka A.B."/>
            <person name="Dill B.D."/>
            <person name="Shah M."/>
            <person name="VerBerkmoes N.C."/>
            <person name="Kuo A."/>
            <person name="Terry A."/>
            <person name="Pangilinan J."/>
            <person name="Lindquist E.A."/>
            <person name="Lucas S."/>
            <person name="Paulsen I.T."/>
            <person name="Hattenrath-Lehmann T.K."/>
            <person name="Talmage S.C."/>
            <person name="Walker E.A."/>
            <person name="Koch F."/>
            <person name="Burson A.M."/>
            <person name="Marcoval M.A."/>
            <person name="Tang Y.Z."/>
            <person name="Lecleir G.R."/>
            <person name="Coyne K.J."/>
            <person name="Berg G.M."/>
            <person name="Bertrand E.M."/>
            <person name="Saito M.A."/>
            <person name="Gladyshev V.N."/>
            <person name="Grigoriev I.V."/>
        </authorList>
    </citation>
    <scope>NUCLEOTIDE SEQUENCE [LARGE SCALE GENOMIC DNA]</scope>
    <source>
        <strain evidence="5">CCMP 1984</strain>
    </source>
</reference>
<dbReference type="AlphaFoldDB" id="F0XXX3"/>
<dbReference type="EMBL" id="GL833121">
    <property type="protein sequence ID" value="EGB12273.1"/>
    <property type="molecule type" value="Genomic_DNA"/>
</dbReference>
<dbReference type="SUPFAM" id="SSF55120">
    <property type="entry name" value="Pseudouridine synthase"/>
    <property type="match status" value="1"/>
</dbReference>
<feature type="domain" description="Pseudouridine synthase RsuA/RluA-like" evidence="3">
    <location>
        <begin position="15"/>
        <end position="173"/>
    </location>
</feature>
<dbReference type="InterPro" id="IPR006145">
    <property type="entry name" value="PsdUridine_synth_RsuA/RluA"/>
</dbReference>
<dbReference type="eggNOG" id="ENOG502S7U1">
    <property type="taxonomic scope" value="Eukaryota"/>
</dbReference>
<dbReference type="InterPro" id="IPR020103">
    <property type="entry name" value="PsdUridine_synth_cat_dom_sf"/>
</dbReference>